<evidence type="ECO:0000313" key="8">
    <source>
        <dbReference type="Proteomes" id="UP000522688"/>
    </source>
</evidence>
<dbReference type="EMBL" id="JACGWW010000003">
    <property type="protein sequence ID" value="MBA8814180.1"/>
    <property type="molecule type" value="Genomic_DNA"/>
</dbReference>
<keyword evidence="7" id="KW-1185">Reference proteome</keyword>
<comment type="caution">
    <text evidence="6">The sequence shown here is derived from an EMBL/GenBank/DDBJ whole genome shotgun (WGS) entry which is preliminary data.</text>
</comment>
<gene>
    <name evidence="6" type="ORF">FB463_002446</name>
    <name evidence="5" type="ORF">FFA01_24420</name>
</gene>
<evidence type="ECO:0000256" key="3">
    <source>
        <dbReference type="ARBA" id="ARBA00022679"/>
    </source>
</evidence>
<reference evidence="5 7" key="1">
    <citation type="submission" date="2019-07" db="EMBL/GenBank/DDBJ databases">
        <title>Whole genome shotgun sequence of Frigoribacterium faeni NBRC 103066.</title>
        <authorList>
            <person name="Hosoyama A."/>
            <person name="Uohara A."/>
            <person name="Ohji S."/>
            <person name="Ichikawa N."/>
        </authorList>
    </citation>
    <scope>NUCLEOTIDE SEQUENCE [LARGE SCALE GENOMIC DNA]</scope>
    <source>
        <strain evidence="5 7">NBRC 103066</strain>
    </source>
</reference>
<dbReference type="Proteomes" id="UP000321154">
    <property type="component" value="Unassembled WGS sequence"/>
</dbReference>
<proteinExistence type="predicted"/>
<dbReference type="InterPro" id="IPR028098">
    <property type="entry name" value="Glyco_trans_4-like_N"/>
</dbReference>
<keyword evidence="2" id="KW-0328">Glycosyltransferase</keyword>
<evidence type="ECO:0000313" key="5">
    <source>
        <dbReference type="EMBL" id="GEK84133.1"/>
    </source>
</evidence>
<evidence type="ECO:0000313" key="6">
    <source>
        <dbReference type="EMBL" id="MBA8814180.1"/>
    </source>
</evidence>
<dbReference type="EMBL" id="BJUV01000028">
    <property type="protein sequence ID" value="GEK84133.1"/>
    <property type="molecule type" value="Genomic_DNA"/>
</dbReference>
<reference evidence="6 8" key="2">
    <citation type="submission" date="2020-07" db="EMBL/GenBank/DDBJ databases">
        <title>Sequencing the genomes of 1000 actinobacteria strains.</title>
        <authorList>
            <person name="Klenk H.-P."/>
        </authorList>
    </citation>
    <scope>NUCLEOTIDE SEQUENCE [LARGE SCALE GENOMIC DNA]</scope>
    <source>
        <strain evidence="6 8">DSM 10309</strain>
    </source>
</reference>
<dbReference type="GO" id="GO:0016757">
    <property type="term" value="F:glycosyltransferase activity"/>
    <property type="evidence" value="ECO:0007669"/>
    <property type="project" value="UniProtKB-KW"/>
</dbReference>
<dbReference type="OrthoDB" id="8878585at2"/>
<accession>A0A7W3JJZ2</accession>
<dbReference type="PANTHER" id="PTHR45947:SF3">
    <property type="entry name" value="SULFOQUINOVOSYL TRANSFERASE SQD2"/>
    <property type="match status" value="1"/>
</dbReference>
<dbReference type="Pfam" id="PF13692">
    <property type="entry name" value="Glyco_trans_1_4"/>
    <property type="match status" value="1"/>
</dbReference>
<sequence length="386" mass="42220">MFPPPYVGGAERSVEALCEELVAAGFRVTVLALKGRGAADVRSVSGITVIRLRIPNLFWKWGTRRRRPRVFETLWNVIDLSSLVGLMRIRRTANRLSPDVIVTNNISGWAYGPWAFAAKARIPLVHVVRDYNLLCVRSNLMRNGLCETICGKCRPRRDASKRNWPGGTVVGISRRVIELHQQHGLFGGAPVAYSHPRITNAGRVVERRPDEAMSRNSVIGYLGRLGPEKGVEIMLAAAEEADVTVRVAGAGQDSYRDELSRRFPGADFVGHVDANEFLASVDVLVVPSVWEEPFGRVAAEAAALGVPLIISNRGGLAESAESHGGRFVLIDPEDRGALADVFGRFKEGTLAFSEPIPSRYPSRAIPDIVRDAVSEHVSSRDQAGSR</sequence>
<dbReference type="RefSeq" id="WP_146856470.1">
    <property type="nucleotide sequence ID" value="NZ_BAAAHR010000007.1"/>
</dbReference>
<dbReference type="PANTHER" id="PTHR45947">
    <property type="entry name" value="SULFOQUINOVOSYL TRANSFERASE SQD2"/>
    <property type="match status" value="1"/>
</dbReference>
<evidence type="ECO:0000313" key="7">
    <source>
        <dbReference type="Proteomes" id="UP000321154"/>
    </source>
</evidence>
<name>A0A7W3JJZ2_9MICO</name>
<dbReference type="Pfam" id="PF13579">
    <property type="entry name" value="Glyco_trans_4_4"/>
    <property type="match status" value="1"/>
</dbReference>
<dbReference type="SUPFAM" id="SSF53756">
    <property type="entry name" value="UDP-Glycosyltransferase/glycogen phosphorylase"/>
    <property type="match status" value="1"/>
</dbReference>
<dbReference type="Proteomes" id="UP000522688">
    <property type="component" value="Unassembled WGS sequence"/>
</dbReference>
<organism evidence="6 8">
    <name type="scientific">Frigoribacterium faeni</name>
    <dbReference type="NCBI Taxonomy" id="145483"/>
    <lineage>
        <taxon>Bacteria</taxon>
        <taxon>Bacillati</taxon>
        <taxon>Actinomycetota</taxon>
        <taxon>Actinomycetes</taxon>
        <taxon>Micrococcales</taxon>
        <taxon>Microbacteriaceae</taxon>
        <taxon>Frigoribacterium</taxon>
    </lineage>
</organism>
<dbReference type="AlphaFoldDB" id="A0A7W3JJZ2"/>
<dbReference type="InterPro" id="IPR050194">
    <property type="entry name" value="Glycosyltransferase_grp1"/>
</dbReference>
<evidence type="ECO:0000256" key="1">
    <source>
        <dbReference type="ARBA" id="ARBA00021292"/>
    </source>
</evidence>
<dbReference type="Gene3D" id="3.40.50.2000">
    <property type="entry name" value="Glycogen Phosphorylase B"/>
    <property type="match status" value="2"/>
</dbReference>
<dbReference type="GO" id="GO:1901137">
    <property type="term" value="P:carbohydrate derivative biosynthetic process"/>
    <property type="evidence" value="ECO:0007669"/>
    <property type="project" value="UniProtKB-ARBA"/>
</dbReference>
<feature type="domain" description="Glycosyltransferase subfamily 4-like N-terminal" evidence="4">
    <location>
        <begin position="8"/>
        <end position="130"/>
    </location>
</feature>
<keyword evidence="3 6" id="KW-0808">Transferase</keyword>
<protein>
    <recommendedName>
        <fullName evidence="1">D-inositol 3-phosphate glycosyltransferase</fullName>
    </recommendedName>
</protein>
<evidence type="ECO:0000256" key="2">
    <source>
        <dbReference type="ARBA" id="ARBA00022676"/>
    </source>
</evidence>
<evidence type="ECO:0000259" key="4">
    <source>
        <dbReference type="Pfam" id="PF13579"/>
    </source>
</evidence>